<feature type="compositionally biased region" description="Polar residues" evidence="4">
    <location>
        <begin position="517"/>
        <end position="526"/>
    </location>
</feature>
<feature type="region of interest" description="Disordered" evidence="4">
    <location>
        <begin position="1589"/>
        <end position="1638"/>
    </location>
</feature>
<dbReference type="Proteomes" id="UP000516437">
    <property type="component" value="Chromosome 8"/>
</dbReference>
<sequence length="1673" mass="177704">MHGIGRAVEERKRSRHMWTVPTRAIVDAAADGSSSSSANSFCKLRLFSTPGPKERGGRGVALYNPDGRKISVGDCALFKPPQDSPPFIGIIRWLAAGKEDKLKVGVNWLYRPSEVKLSKDVQLEAAPNEIFYSFHKDEILAASLLHPCKVAFLPKGVELPSGISSFVCRQVYDVTNKCLWWLTDQDYIDERQEEVDQLLHKTRIEMHATLQSGGRSPKPMSGPTSTSQLKASDSVQNSTSSVPSQVKGKKRERGDQGSDPVKRERPTKADDGDSGHSRLESNLKSETAKITEKGALVDFEGVERLVQLMLPDRTEKKIDLAGRSMLVGVIAATDKFDYLNRFVQLRGLPVLDEWLQEVHKGKIGDGTGSKDGDKYVEEFLLVLLRALDKLPVNLHALQMCNIGKSVNLLRSHKNLEIQKKARSLVDTWKKRVEAEMNINDAKSGSNQAVPWPARARLPEVSHGGNRHAGASTDVAVKSSAPPLSASKTAPVKVVQGESTSRSASASPGSTKSVSVLSPAQASTNLKDGQARHAVGVTSDLPLTTVRDEKSSSSSQSHNSQSCSSDQTKTGGLSGKDDARSPAAGSMSGNKISSGSSRHRKSINGLPGSTLSVVQKDSGSNRSSMHKNSASEKQSHSPLLCEKAVDGAVNDSHKLIVKIPNRVRSPAQSASGALFEDPSIVNSRASSPVLSEKLDQFDRCSKEKSDAYRANITSDVNTESWQSNDFKDVLTGSDEGDASPAAITDEERPRTGDDSKKLAEAKAASSSGNEPKPGNAQEASLRSMNALIESCVKYSEANVSMSIGDDVGMNLLASVAAGEMSKSDLVSPTDSPQRNTLGVEPSCTGICDSNVKSSPVDDLAPNRSQSNQSAEVEHEKQVILSTNVGPTDGEGDPASLVSEEKPVGGHSGHFDSSSMDLLETADPCAESNGNTSEITVAAVVASSPASKMMKSMDIEEGKAIHNKKAVGGVDANALPDVKEQANGPLLDKEKVSNVVANLEVQMEARGEALLETDSKNKKLIIGELKSGVKTEETPPALSLHSEILKAMKEVLHPSGAGKDLVSENVIELKSEKNEEGDARIHVKQTEIQCHELKGNVPANPENRVLVVVSADAKPDDKDLGENLGSKEGNEQHSRPAHHKVSRASPVQETEQHEKSRGSKLTGTEADDAEECTSTAADVSSISASGVSDMDAKVEFDLNEGFTVDDGKLGEKNNFTAAGGSAAIRLVSPLPFPVSSVSGGLPASITVAAAAKGPFVPPDDLLRSRGELGWKGSAATSAFRPAEPRKTPEILQGTATTNLPDATAGKQGRPPLDIDLNVPDERVLEDLAYRDCAQEMGNLSHPTNNNEMACEELTVSVPVRCSGGLDLDLNRIGDASDMGNYLTSNSHRMDVPLVPVKSSGGLHNGAVSGHRDFDLNNGPADELNAEPPPFIQLAGSSLPSQPPISGLRMSNAEMGNFSPWFASGSTYSAVAIPTIMADRGEPPFPIVGTGGPQRLLGHAGGSNPFSPDVYRGPVLSSSPAVPFPSSPFQYPVFPFGTSFPLPSATFSGGSTTYVDSSSGGKVCFPAVHTPFLGPAGAVSSHYPRPFVVSFRDGSNNSSAESSRKWGRQGLDLNAGPGGPDVEGRDESAFPPRQLSVASSQAVADEQARMYQVAGGVLKRKEPEGGWDGYKHPSWQ</sequence>
<dbReference type="SMART" id="SM00509">
    <property type="entry name" value="TFS2N"/>
    <property type="match status" value="1"/>
</dbReference>
<evidence type="ECO:0000259" key="6">
    <source>
        <dbReference type="PROSITE" id="PS51319"/>
    </source>
</evidence>
<dbReference type="PROSITE" id="PS51319">
    <property type="entry name" value="TFIIS_N"/>
    <property type="match status" value="1"/>
</dbReference>
<proteinExistence type="predicted"/>
<protein>
    <recommendedName>
        <fullName evidence="9">BAH and coiled-coil domain-containing protein 1</fullName>
    </recommendedName>
</protein>
<feature type="region of interest" description="Disordered" evidence="4">
    <location>
        <begin position="208"/>
        <end position="286"/>
    </location>
</feature>
<dbReference type="Pfam" id="PF01426">
    <property type="entry name" value="BAH"/>
    <property type="match status" value="1"/>
</dbReference>
<keyword evidence="2 3" id="KW-0539">Nucleus</keyword>
<dbReference type="InterPro" id="IPR043151">
    <property type="entry name" value="BAH_sf"/>
</dbReference>
<feature type="compositionally biased region" description="Basic and acidic residues" evidence="4">
    <location>
        <begin position="744"/>
        <end position="759"/>
    </location>
</feature>
<feature type="region of interest" description="Disordered" evidence="4">
    <location>
        <begin position="1652"/>
        <end position="1673"/>
    </location>
</feature>
<dbReference type="GO" id="GO:0003682">
    <property type="term" value="F:chromatin binding"/>
    <property type="evidence" value="ECO:0007669"/>
    <property type="project" value="InterPro"/>
</dbReference>
<feature type="region of interest" description="Disordered" evidence="4">
    <location>
        <begin position="458"/>
        <end position="637"/>
    </location>
</feature>
<evidence type="ECO:0000313" key="7">
    <source>
        <dbReference type="EMBL" id="KAB1202455.1"/>
    </source>
</evidence>
<dbReference type="InterPro" id="IPR035441">
    <property type="entry name" value="TFIIS/LEDGF_dom_sf"/>
</dbReference>
<feature type="domain" description="BAH" evidence="5">
    <location>
        <begin position="68"/>
        <end position="183"/>
    </location>
</feature>
<dbReference type="InterPro" id="IPR003617">
    <property type="entry name" value="TFIIS/CRSP70_N_sub"/>
</dbReference>
<feature type="compositionally biased region" description="Basic and acidic residues" evidence="4">
    <location>
        <begin position="252"/>
        <end position="286"/>
    </location>
</feature>
<evidence type="ECO:0008006" key="9">
    <source>
        <dbReference type="Google" id="ProtNLM"/>
    </source>
</evidence>
<keyword evidence="8" id="KW-1185">Reference proteome</keyword>
<feature type="compositionally biased region" description="Low complexity" evidence="4">
    <location>
        <begin position="498"/>
        <end position="515"/>
    </location>
</feature>
<dbReference type="SUPFAM" id="SSF47676">
    <property type="entry name" value="Conserved domain common to transcription factors TFIIS, elongin A, CRSP70"/>
    <property type="match status" value="1"/>
</dbReference>
<feature type="region of interest" description="Disordered" evidence="4">
    <location>
        <begin position="1271"/>
        <end position="1313"/>
    </location>
</feature>
<dbReference type="SMART" id="SM00439">
    <property type="entry name" value="BAH"/>
    <property type="match status" value="1"/>
</dbReference>
<dbReference type="InterPro" id="IPR001025">
    <property type="entry name" value="BAH_dom"/>
</dbReference>
<comment type="subcellular location">
    <subcellularLocation>
        <location evidence="1 3">Nucleus</location>
    </subcellularLocation>
</comment>
<evidence type="ECO:0000259" key="5">
    <source>
        <dbReference type="PROSITE" id="PS51038"/>
    </source>
</evidence>
<evidence type="ECO:0000256" key="2">
    <source>
        <dbReference type="ARBA" id="ARBA00023242"/>
    </source>
</evidence>
<feature type="region of interest" description="Disordered" evidence="4">
    <location>
        <begin position="1110"/>
        <end position="1182"/>
    </location>
</feature>
<dbReference type="PANTHER" id="PTHR46548:SF1">
    <property type="entry name" value="BAH AND TFIIS DOMAIN-CONTAINING PROTEIN-RELATED"/>
    <property type="match status" value="1"/>
</dbReference>
<evidence type="ECO:0000256" key="3">
    <source>
        <dbReference type="PROSITE-ProRule" id="PRU00649"/>
    </source>
</evidence>
<gene>
    <name evidence="7" type="ORF">CJ030_MR8G019527</name>
</gene>
<feature type="compositionally biased region" description="Polar residues" evidence="4">
    <location>
        <begin position="1170"/>
        <end position="1182"/>
    </location>
</feature>
<dbReference type="Gene3D" id="2.30.30.490">
    <property type="match status" value="1"/>
</dbReference>
<dbReference type="CDD" id="cd00183">
    <property type="entry name" value="TFIIS_I"/>
    <property type="match status" value="1"/>
</dbReference>
<dbReference type="OrthoDB" id="1917005at2759"/>
<feature type="compositionally biased region" description="Polar residues" evidence="4">
    <location>
        <begin position="606"/>
        <end position="627"/>
    </location>
</feature>
<reference evidence="7 8" key="1">
    <citation type="journal article" date="2019" name="Plant Biotechnol. J.">
        <title>The red bayberry genome and genetic basis of sex determination.</title>
        <authorList>
            <person name="Jia H.M."/>
            <person name="Jia H.J."/>
            <person name="Cai Q.L."/>
            <person name="Wang Y."/>
            <person name="Zhao H.B."/>
            <person name="Yang W.F."/>
            <person name="Wang G.Y."/>
            <person name="Li Y.H."/>
            <person name="Zhan D.L."/>
            <person name="Shen Y.T."/>
            <person name="Niu Q.F."/>
            <person name="Chang L."/>
            <person name="Qiu J."/>
            <person name="Zhao L."/>
            <person name="Xie H.B."/>
            <person name="Fu W.Y."/>
            <person name="Jin J."/>
            <person name="Li X.W."/>
            <person name="Jiao Y."/>
            <person name="Zhou C.C."/>
            <person name="Tu T."/>
            <person name="Chai C.Y."/>
            <person name="Gao J.L."/>
            <person name="Fan L.J."/>
            <person name="van de Weg E."/>
            <person name="Wang J.Y."/>
            <person name="Gao Z.S."/>
        </authorList>
    </citation>
    <scope>NUCLEOTIDE SEQUENCE [LARGE SCALE GENOMIC DNA]</scope>
    <source>
        <tissue evidence="7">Leaves</tissue>
    </source>
</reference>
<dbReference type="Gene3D" id="1.20.930.10">
    <property type="entry name" value="Conserved domain common to transcription factors TFIIS, elongin A, CRSP70"/>
    <property type="match status" value="1"/>
</dbReference>
<feature type="region of interest" description="Disordered" evidence="4">
    <location>
        <begin position="847"/>
        <end position="908"/>
    </location>
</feature>
<dbReference type="PROSITE" id="PS51038">
    <property type="entry name" value="BAH"/>
    <property type="match status" value="1"/>
</dbReference>
<feature type="domain" description="TFIIS N-terminal" evidence="6">
    <location>
        <begin position="349"/>
        <end position="435"/>
    </location>
</feature>
<evidence type="ECO:0000256" key="1">
    <source>
        <dbReference type="ARBA" id="ARBA00004123"/>
    </source>
</evidence>
<evidence type="ECO:0000313" key="8">
    <source>
        <dbReference type="Proteomes" id="UP000516437"/>
    </source>
</evidence>
<dbReference type="EMBL" id="RXIC02000026">
    <property type="protein sequence ID" value="KAB1202455.1"/>
    <property type="molecule type" value="Genomic_DNA"/>
</dbReference>
<dbReference type="GO" id="GO:0005634">
    <property type="term" value="C:nucleus"/>
    <property type="evidence" value="ECO:0007669"/>
    <property type="project" value="UniProtKB-SubCell"/>
</dbReference>
<dbReference type="InterPro" id="IPR017923">
    <property type="entry name" value="TFIIS_N"/>
</dbReference>
<feature type="compositionally biased region" description="Low complexity" evidence="4">
    <location>
        <begin position="584"/>
        <end position="595"/>
    </location>
</feature>
<dbReference type="Pfam" id="PF08711">
    <property type="entry name" value="Med26"/>
    <property type="match status" value="1"/>
</dbReference>
<feature type="compositionally biased region" description="Polar residues" evidence="4">
    <location>
        <begin position="222"/>
        <end position="244"/>
    </location>
</feature>
<feature type="region of interest" description="Disordered" evidence="4">
    <location>
        <begin position="723"/>
        <end position="779"/>
    </location>
</feature>
<evidence type="ECO:0000256" key="4">
    <source>
        <dbReference type="SAM" id="MobiDB-lite"/>
    </source>
</evidence>
<comment type="caution">
    <text evidence="7">The sequence shown here is derived from an EMBL/GenBank/DDBJ whole genome shotgun (WGS) entry which is preliminary data.</text>
</comment>
<feature type="compositionally biased region" description="Low complexity" evidence="4">
    <location>
        <begin position="551"/>
        <end position="566"/>
    </location>
</feature>
<organism evidence="7 8">
    <name type="scientific">Morella rubra</name>
    <name type="common">Chinese bayberry</name>
    <dbReference type="NCBI Taxonomy" id="262757"/>
    <lineage>
        <taxon>Eukaryota</taxon>
        <taxon>Viridiplantae</taxon>
        <taxon>Streptophyta</taxon>
        <taxon>Embryophyta</taxon>
        <taxon>Tracheophyta</taxon>
        <taxon>Spermatophyta</taxon>
        <taxon>Magnoliopsida</taxon>
        <taxon>eudicotyledons</taxon>
        <taxon>Gunneridae</taxon>
        <taxon>Pentapetalae</taxon>
        <taxon>rosids</taxon>
        <taxon>fabids</taxon>
        <taxon>Fagales</taxon>
        <taxon>Myricaceae</taxon>
        <taxon>Morella</taxon>
    </lineage>
</organism>
<name>A0A6A1UPX7_9ROSI</name>
<accession>A0A6A1UPX7</accession>
<dbReference type="PANTHER" id="PTHR46548">
    <property type="entry name" value="BAH AND TFIIS DOMAIN-CONTAINING PROTEIN-RELATED"/>
    <property type="match status" value="1"/>
</dbReference>